<comment type="function">
    <text evidence="17">Member of the two-component regulatory system NreB/NreC involved in the control of dissimilatory nitrate/nitrite reduction in response to oxygen. NreB functions as a direct oxygen sensor histidine kinase which is autophosphorylated, in the absence of oxygen, probably at the conserved histidine residue, and transfers its phosphate group probably to a conserved aspartate residue of NreC. NreB/NreC activates the expression of the nitrate (narGHJI) and nitrite (nir) reductase operons, as well as the putative nitrate transporter gene narT.</text>
</comment>
<dbReference type="EC" id="2.7.13.3" evidence="4"/>
<dbReference type="PIRSF" id="PIRSF037434">
    <property type="entry name" value="STHK_ChrS"/>
    <property type="match status" value="1"/>
</dbReference>
<evidence type="ECO:0000256" key="12">
    <source>
        <dbReference type="ARBA" id="ARBA00022777"/>
    </source>
</evidence>
<evidence type="ECO:0000256" key="1">
    <source>
        <dbReference type="ARBA" id="ARBA00000085"/>
    </source>
</evidence>
<feature type="transmembrane region" description="Helical" evidence="20">
    <location>
        <begin position="121"/>
        <end position="138"/>
    </location>
</feature>
<evidence type="ECO:0000256" key="16">
    <source>
        <dbReference type="ARBA" id="ARBA00023014"/>
    </source>
</evidence>
<dbReference type="InterPro" id="IPR036890">
    <property type="entry name" value="HATPase_C_sf"/>
</dbReference>
<keyword evidence="20" id="KW-1133">Transmembrane helix</keyword>
<feature type="transmembrane region" description="Helical" evidence="20">
    <location>
        <begin position="24"/>
        <end position="43"/>
    </location>
</feature>
<evidence type="ECO:0000256" key="6">
    <source>
        <dbReference type="ARBA" id="ARBA00022485"/>
    </source>
</evidence>
<dbReference type="InterPro" id="IPR005467">
    <property type="entry name" value="His_kinase_dom"/>
</dbReference>
<evidence type="ECO:0000256" key="4">
    <source>
        <dbReference type="ARBA" id="ARBA00012438"/>
    </source>
</evidence>
<comment type="subcellular location">
    <subcellularLocation>
        <location evidence="3">Cytoplasm</location>
    </subcellularLocation>
</comment>
<dbReference type="SUPFAM" id="SSF55874">
    <property type="entry name" value="ATPase domain of HSP90 chaperone/DNA topoisomerase II/histidine kinase"/>
    <property type="match status" value="1"/>
</dbReference>
<feature type="transmembrane region" description="Helical" evidence="20">
    <location>
        <begin position="78"/>
        <end position="95"/>
    </location>
</feature>
<dbReference type="Gene3D" id="3.30.565.10">
    <property type="entry name" value="Histidine kinase-like ATPase, C-terminal domain"/>
    <property type="match status" value="1"/>
</dbReference>
<keyword evidence="12 22" id="KW-0418">Kinase</keyword>
<dbReference type="InterPro" id="IPR017205">
    <property type="entry name" value="Sig_transdc_His_kinase_ChrS"/>
</dbReference>
<feature type="domain" description="Histidine kinase" evidence="21">
    <location>
        <begin position="201"/>
        <end position="401"/>
    </location>
</feature>
<dbReference type="InterPro" id="IPR003594">
    <property type="entry name" value="HATPase_dom"/>
</dbReference>
<dbReference type="Pfam" id="PF02518">
    <property type="entry name" value="HATPase_c"/>
    <property type="match status" value="1"/>
</dbReference>
<keyword evidence="15" id="KW-0902">Two-component regulatory system</keyword>
<keyword evidence="11" id="KW-0547">Nucleotide-binding</keyword>
<feature type="transmembrane region" description="Helical" evidence="20">
    <location>
        <begin position="49"/>
        <end position="71"/>
    </location>
</feature>
<keyword evidence="13" id="KW-0067">ATP-binding</keyword>
<accession>A0ABV6W4X0</accession>
<dbReference type="PANTHER" id="PTHR24421:SF10">
    <property type="entry name" value="NITRATE_NITRITE SENSOR PROTEIN NARQ"/>
    <property type="match status" value="1"/>
</dbReference>
<keyword evidence="7" id="KW-0963">Cytoplasm</keyword>
<dbReference type="GO" id="GO:0016301">
    <property type="term" value="F:kinase activity"/>
    <property type="evidence" value="ECO:0007669"/>
    <property type="project" value="UniProtKB-KW"/>
</dbReference>
<comment type="caution">
    <text evidence="22">The sequence shown here is derived from an EMBL/GenBank/DDBJ whole genome shotgun (WGS) entry which is preliminary data.</text>
</comment>
<evidence type="ECO:0000313" key="22">
    <source>
        <dbReference type="EMBL" id="MFC1421052.1"/>
    </source>
</evidence>
<comment type="catalytic activity">
    <reaction evidence="1">
        <text>ATP + protein L-histidine = ADP + protein N-phospho-L-histidine.</text>
        <dbReference type="EC" id="2.7.13.3"/>
    </reaction>
</comment>
<gene>
    <name evidence="22" type="ORF">ACEZDE_31075</name>
</gene>
<evidence type="ECO:0000256" key="7">
    <source>
        <dbReference type="ARBA" id="ARBA00022490"/>
    </source>
</evidence>
<reference evidence="22 23" key="1">
    <citation type="submission" date="2024-09" db="EMBL/GenBank/DDBJ databases">
        <authorList>
            <person name="Lee S.D."/>
        </authorList>
    </citation>
    <scope>NUCLEOTIDE SEQUENCE [LARGE SCALE GENOMIC DNA]</scope>
    <source>
        <strain evidence="22 23">N8-3</strain>
    </source>
</reference>
<evidence type="ECO:0000256" key="8">
    <source>
        <dbReference type="ARBA" id="ARBA00022553"/>
    </source>
</evidence>
<dbReference type="EMBL" id="JBHFAB010000033">
    <property type="protein sequence ID" value="MFC1421052.1"/>
    <property type="molecule type" value="Genomic_DNA"/>
</dbReference>
<dbReference type="CDD" id="cd16917">
    <property type="entry name" value="HATPase_UhpB-NarQ-NarX-like"/>
    <property type="match status" value="1"/>
</dbReference>
<dbReference type="InterPro" id="IPR011712">
    <property type="entry name" value="Sig_transdc_His_kin_sub3_dim/P"/>
</dbReference>
<evidence type="ECO:0000256" key="13">
    <source>
        <dbReference type="ARBA" id="ARBA00022840"/>
    </source>
</evidence>
<organism evidence="22 23">
    <name type="scientific">Streptacidiphilus cavernicola</name>
    <dbReference type="NCBI Taxonomy" id="3342716"/>
    <lineage>
        <taxon>Bacteria</taxon>
        <taxon>Bacillati</taxon>
        <taxon>Actinomycetota</taxon>
        <taxon>Actinomycetes</taxon>
        <taxon>Kitasatosporales</taxon>
        <taxon>Streptomycetaceae</taxon>
        <taxon>Streptacidiphilus</taxon>
    </lineage>
</organism>
<dbReference type="RefSeq" id="WP_380543508.1">
    <property type="nucleotide sequence ID" value="NZ_JBHFAB010000033.1"/>
</dbReference>
<evidence type="ECO:0000256" key="15">
    <source>
        <dbReference type="ARBA" id="ARBA00023012"/>
    </source>
</evidence>
<evidence type="ECO:0000259" key="21">
    <source>
        <dbReference type="PROSITE" id="PS50109"/>
    </source>
</evidence>
<keyword evidence="23" id="KW-1185">Reference proteome</keyword>
<feature type="coiled-coil region" evidence="19">
    <location>
        <begin position="172"/>
        <end position="199"/>
    </location>
</feature>
<protein>
    <recommendedName>
        <fullName evidence="5">Oxygen sensor histidine kinase NreB</fullName>
        <ecNumber evidence="4">2.7.13.3</ecNumber>
    </recommendedName>
    <alternativeName>
        <fullName evidence="18">Nitrogen regulation protein B</fullName>
    </alternativeName>
</protein>
<feature type="transmembrane region" description="Helical" evidence="20">
    <location>
        <begin position="101"/>
        <end position="116"/>
    </location>
</feature>
<dbReference type="PROSITE" id="PS50109">
    <property type="entry name" value="HIS_KIN"/>
    <property type="match status" value="1"/>
</dbReference>
<keyword evidence="8" id="KW-0597">Phosphoprotein</keyword>
<dbReference type="InterPro" id="IPR050482">
    <property type="entry name" value="Sensor_HK_TwoCompSys"/>
</dbReference>
<evidence type="ECO:0000256" key="11">
    <source>
        <dbReference type="ARBA" id="ARBA00022741"/>
    </source>
</evidence>
<dbReference type="SMART" id="SM00387">
    <property type="entry name" value="HATPase_c"/>
    <property type="match status" value="1"/>
</dbReference>
<dbReference type="PRINTS" id="PR00344">
    <property type="entry name" value="BCTRLSENSOR"/>
</dbReference>
<comment type="cofactor">
    <cofactor evidence="2">
        <name>[4Fe-4S] cluster</name>
        <dbReference type="ChEBI" id="CHEBI:49883"/>
    </cofactor>
</comment>
<evidence type="ECO:0000256" key="3">
    <source>
        <dbReference type="ARBA" id="ARBA00004496"/>
    </source>
</evidence>
<evidence type="ECO:0000313" key="23">
    <source>
        <dbReference type="Proteomes" id="UP001592531"/>
    </source>
</evidence>
<dbReference type="InterPro" id="IPR004358">
    <property type="entry name" value="Sig_transdc_His_kin-like_C"/>
</dbReference>
<dbReference type="PANTHER" id="PTHR24421">
    <property type="entry name" value="NITRATE/NITRITE SENSOR PROTEIN NARX-RELATED"/>
    <property type="match status" value="1"/>
</dbReference>
<keyword evidence="14" id="KW-0408">Iron</keyword>
<evidence type="ECO:0000256" key="18">
    <source>
        <dbReference type="ARBA" id="ARBA00030800"/>
    </source>
</evidence>
<keyword evidence="20" id="KW-0472">Membrane</keyword>
<evidence type="ECO:0000256" key="14">
    <source>
        <dbReference type="ARBA" id="ARBA00023004"/>
    </source>
</evidence>
<evidence type="ECO:0000256" key="5">
    <source>
        <dbReference type="ARBA" id="ARBA00017322"/>
    </source>
</evidence>
<dbReference type="Gene3D" id="1.20.5.1930">
    <property type="match status" value="1"/>
</dbReference>
<sequence length="401" mass="42532">MTSSDVRDADPRDAGSDGWINKVFLMWHVSFAVLVVAAVASLLGDVDGWLVYALVALLCAAYAGLLVPCLARDSLRLGVGYLAVAGPVVLALGYLDPNGLILLYALFPQVFGVLQARRSRLLVLVALAAGAVAVGLRHEELTTAVVQVGIALLVSLLIGTFTQVIMREAERRGRLITELEAARADLDEAQHQAGVLTERQRLSHEIHDTLAQGFTSLIMLIQAADATVDHDPAATRHRLALAERTARENLAETRALVAALAPVDLQSAPLDTALERVTARLGEELGIPARVRIEGTPRILPPDVQVVLLRSAQESLANIRKHAAAGRVDVRLHYADGVGTARDGSGTGVLLEVRDDGKGFSPGTAGGYGLRGMRARVEQVHGTVDVSSAPGEGTTVRVEIP</sequence>
<name>A0ABV6W4X0_9ACTN</name>
<keyword evidence="19" id="KW-0175">Coiled coil</keyword>
<evidence type="ECO:0000256" key="2">
    <source>
        <dbReference type="ARBA" id="ARBA00001966"/>
    </source>
</evidence>
<evidence type="ECO:0000256" key="10">
    <source>
        <dbReference type="ARBA" id="ARBA00022723"/>
    </source>
</evidence>
<keyword evidence="10" id="KW-0479">Metal-binding</keyword>
<keyword evidence="20" id="KW-0812">Transmembrane</keyword>
<keyword evidence="9" id="KW-0808">Transferase</keyword>
<keyword evidence="16" id="KW-0411">Iron-sulfur</keyword>
<proteinExistence type="predicted"/>
<dbReference type="Proteomes" id="UP001592531">
    <property type="component" value="Unassembled WGS sequence"/>
</dbReference>
<evidence type="ECO:0000256" key="9">
    <source>
        <dbReference type="ARBA" id="ARBA00022679"/>
    </source>
</evidence>
<evidence type="ECO:0000256" key="20">
    <source>
        <dbReference type="SAM" id="Phobius"/>
    </source>
</evidence>
<evidence type="ECO:0000256" key="19">
    <source>
        <dbReference type="SAM" id="Coils"/>
    </source>
</evidence>
<evidence type="ECO:0000256" key="17">
    <source>
        <dbReference type="ARBA" id="ARBA00024827"/>
    </source>
</evidence>
<dbReference type="Pfam" id="PF07730">
    <property type="entry name" value="HisKA_3"/>
    <property type="match status" value="1"/>
</dbReference>
<keyword evidence="6" id="KW-0004">4Fe-4S</keyword>
<feature type="transmembrane region" description="Helical" evidence="20">
    <location>
        <begin position="144"/>
        <end position="166"/>
    </location>
</feature>